<evidence type="ECO:0000256" key="1">
    <source>
        <dbReference type="ARBA" id="ARBA00004123"/>
    </source>
</evidence>
<keyword evidence="9" id="KW-1185">Reference proteome</keyword>
<feature type="compositionally biased region" description="Polar residues" evidence="4">
    <location>
        <begin position="1034"/>
        <end position="1045"/>
    </location>
</feature>
<dbReference type="InterPro" id="IPR021933">
    <property type="entry name" value="SERRATE/Ars2_N"/>
</dbReference>
<dbReference type="EMBL" id="CAHIKZ030000395">
    <property type="protein sequence ID" value="CAE1171974.1"/>
    <property type="molecule type" value="Genomic_DNA"/>
</dbReference>
<keyword evidence="5" id="KW-0812">Transmembrane</keyword>
<feature type="compositionally biased region" description="Basic and acidic residues" evidence="4">
    <location>
        <begin position="496"/>
        <end position="517"/>
    </location>
</feature>
<feature type="region of interest" description="Disordered" evidence="4">
    <location>
        <begin position="78"/>
        <end position="166"/>
    </location>
</feature>
<feature type="domain" description="SERRATE/Ars2 C-terminal" evidence="6">
    <location>
        <begin position="914"/>
        <end position="1105"/>
    </location>
</feature>
<feature type="region of interest" description="Disordered" evidence="4">
    <location>
        <begin position="1022"/>
        <end position="1055"/>
    </location>
</feature>
<evidence type="ECO:0000313" key="9">
    <source>
        <dbReference type="Proteomes" id="UP000597762"/>
    </source>
</evidence>
<dbReference type="AlphaFoldDB" id="A0A812B7W2"/>
<evidence type="ECO:0000256" key="2">
    <source>
        <dbReference type="ARBA" id="ARBA00005407"/>
    </source>
</evidence>
<accession>A0A812B7W2</accession>
<feature type="transmembrane region" description="Helical" evidence="5">
    <location>
        <begin position="7"/>
        <end position="34"/>
    </location>
</feature>
<reference evidence="8" key="1">
    <citation type="submission" date="2021-01" db="EMBL/GenBank/DDBJ databases">
        <authorList>
            <person name="Li R."/>
            <person name="Bekaert M."/>
        </authorList>
    </citation>
    <scope>NUCLEOTIDE SEQUENCE</scope>
    <source>
        <strain evidence="8">Farmed</strain>
    </source>
</reference>
<dbReference type="GO" id="GO:0031053">
    <property type="term" value="P:primary miRNA processing"/>
    <property type="evidence" value="ECO:0007669"/>
    <property type="project" value="TreeGrafter"/>
</dbReference>
<dbReference type="GO" id="GO:0003676">
    <property type="term" value="F:nucleic acid binding"/>
    <property type="evidence" value="ECO:0007669"/>
    <property type="project" value="InterPro"/>
</dbReference>
<feature type="compositionally biased region" description="Basic and acidic residues" evidence="4">
    <location>
        <begin position="78"/>
        <end position="138"/>
    </location>
</feature>
<gene>
    <name evidence="8" type="ORF">SPHA_11861</name>
</gene>
<evidence type="ECO:0000256" key="4">
    <source>
        <dbReference type="SAM" id="MobiDB-lite"/>
    </source>
</evidence>
<dbReference type="InterPro" id="IPR007042">
    <property type="entry name" value="SERRATE/Ars2_C"/>
</dbReference>
<dbReference type="OrthoDB" id="342064at2759"/>
<comment type="subcellular location">
    <subcellularLocation>
        <location evidence="1">Nucleus</location>
    </subcellularLocation>
</comment>
<evidence type="ECO:0000313" key="8">
    <source>
        <dbReference type="EMBL" id="CAE1171974.1"/>
    </source>
</evidence>
<dbReference type="Pfam" id="PF12066">
    <property type="entry name" value="SERRATE_Ars2_N"/>
    <property type="match status" value="2"/>
</dbReference>
<dbReference type="Pfam" id="PF04959">
    <property type="entry name" value="ARS2"/>
    <property type="match status" value="1"/>
</dbReference>
<evidence type="ECO:0000256" key="3">
    <source>
        <dbReference type="ARBA" id="ARBA00023242"/>
    </source>
</evidence>
<keyword evidence="3" id="KW-0539">Nucleus</keyword>
<dbReference type="Proteomes" id="UP000597762">
    <property type="component" value="Unassembled WGS sequence"/>
</dbReference>
<evidence type="ECO:0000259" key="6">
    <source>
        <dbReference type="Pfam" id="PF04959"/>
    </source>
</evidence>
<dbReference type="InterPro" id="IPR035979">
    <property type="entry name" value="RBD_domain_sf"/>
</dbReference>
<keyword evidence="5" id="KW-1133">Transmembrane helix</keyword>
<dbReference type="InterPro" id="IPR012677">
    <property type="entry name" value="Nucleotide-bd_a/b_plait_sf"/>
</dbReference>
<dbReference type="SUPFAM" id="SSF54928">
    <property type="entry name" value="RNA-binding domain, RBD"/>
    <property type="match status" value="1"/>
</dbReference>
<feature type="domain" description="SERRATE/Ars2 N-terminal" evidence="7">
    <location>
        <begin position="262"/>
        <end position="306"/>
    </location>
</feature>
<feature type="compositionally biased region" description="Basic and acidic residues" evidence="4">
    <location>
        <begin position="467"/>
        <end position="481"/>
    </location>
</feature>
<dbReference type="PANTHER" id="PTHR13165:SF0">
    <property type="entry name" value="SERRATE RNA EFFECTOR MOLECULE HOMOLOG"/>
    <property type="match status" value="1"/>
</dbReference>
<dbReference type="InterPro" id="IPR039727">
    <property type="entry name" value="SE/Ars2"/>
</dbReference>
<dbReference type="GO" id="GO:0016604">
    <property type="term" value="C:nuclear body"/>
    <property type="evidence" value="ECO:0007669"/>
    <property type="project" value="TreeGrafter"/>
</dbReference>
<evidence type="ECO:0000256" key="5">
    <source>
        <dbReference type="SAM" id="Phobius"/>
    </source>
</evidence>
<proteinExistence type="inferred from homology"/>
<sequence length="1132" mass="128609">MSEVLLSIILSISVCSYLLIYLSIDLCLFISIYLSIYLSLTLSMEANFPVENFCIMADSDDEYDRRRGRDKFRRERNDYDRRDERRRDSWDHDRARSASTRSRDVWSSRSRESSKRDSYGRDYDSRRRDRYSPPRHDMSPPQMKRMRRDWDDGGGGGGGGGNSGAGAGGGGGGGGVGGGGGGVGGGGGAGVGGVGAAGVGRFDMPYNAGTGQIHGGGPPHPTWGPGIEMNLPPQNQPHYGNSPGQNRMELDYPTQPPMLTFKQFLSQQDDSISDQDAIKKYNEYKMEFKKGQITEFFLAHKEEEWLLLPLHSSIHGFLEAYNSLTSFRLLGFIITPSLIEDDYSGDCYCRGYCGSTYTLCQMPALWLAGLQHRFKYKYHPEECSKRHEEQHAALQRRLQIFLELMAQNRVDSCSVDVEKSDELIKILDAAVIKLEGGDDTDLKILDEPESLEKEDNLRSRNSSESQVHSEKKIEEEVEKSTPVKHSKSPEESFAQNEKKKEKTEKKEDNKEEEDKQPDQPLELPISKEQEELQRQAQEFSKQQQNQSEDGNGGEEEDRETKGKKKRHRDKTEYSYETGSESESGSDSEPEPAPPGVDDPPVASMEDSPMTNVEETKEKSDEEEDEGEKSEEDEEEEEEDEEEEEEDAESSAEKEMKSDEKEKDVDTAEDGVQHKSNGSQAPRALHKTCSIFLRNLAPSITKQEVVATCRRYPGFMRVALQDPQPERRFFRRGWVTFERNVNIKEICWNLNNIRLRDCELGAIVNRELKQRVRPVHGITAHKPIVKQDIKLTAKIIQNLDSKWKLWEDVGEEKKDAEKSYGLVSKNPVLKNITDYLVEEGSYEEEELLGESVDDKDKPKEGMQEISVERDATLLSVLDRMILYLRIVHSLDYYSASEYPNEDEMPHRCGIIHGRAPPPLKMTQNDVTEWMTNFETKVKSFVEMQDLLEKAESIQLGRKDPDVEVEKFVTSNTQELAKDKWLCPLSGKKFKGPDYVKKHIFNKHGEKIEEVKKEVSFFNNYLLDPKRPQLPEHPGNKQTGPSTSGGQRDSLLGPGNANAYQGLPQMLAYNQPRPPLLYAGPPAPYGTSNYTRDNYRLDYRRGGVGGYAKPYRRPDPRSIIEYRDLDAPEDVDIF</sequence>
<name>A0A812B7W2_ACAPH</name>
<feature type="compositionally biased region" description="Gly residues" evidence="4">
    <location>
        <begin position="153"/>
        <end position="166"/>
    </location>
</feature>
<feature type="compositionally biased region" description="Basic and acidic residues" evidence="4">
    <location>
        <begin position="447"/>
        <end position="458"/>
    </location>
</feature>
<dbReference type="PANTHER" id="PTHR13165">
    <property type="entry name" value="ARSENITE-RESISTANCE PROTEIN 2"/>
    <property type="match status" value="1"/>
</dbReference>
<feature type="domain" description="SERRATE/Ars2 N-terminal" evidence="7">
    <location>
        <begin position="374"/>
        <end position="438"/>
    </location>
</feature>
<organism evidence="8 9">
    <name type="scientific">Acanthosepion pharaonis</name>
    <name type="common">Pharaoh cuttlefish</name>
    <name type="synonym">Sepia pharaonis</name>
    <dbReference type="NCBI Taxonomy" id="158019"/>
    <lineage>
        <taxon>Eukaryota</taxon>
        <taxon>Metazoa</taxon>
        <taxon>Spiralia</taxon>
        <taxon>Lophotrochozoa</taxon>
        <taxon>Mollusca</taxon>
        <taxon>Cephalopoda</taxon>
        <taxon>Coleoidea</taxon>
        <taxon>Decapodiformes</taxon>
        <taxon>Sepiida</taxon>
        <taxon>Sepiina</taxon>
        <taxon>Sepiidae</taxon>
        <taxon>Acanthosepion</taxon>
    </lineage>
</organism>
<feature type="compositionally biased region" description="Acidic residues" evidence="4">
    <location>
        <begin position="620"/>
        <end position="649"/>
    </location>
</feature>
<dbReference type="Gene3D" id="3.30.70.330">
    <property type="match status" value="1"/>
</dbReference>
<feature type="compositionally biased region" description="Basic and acidic residues" evidence="4">
    <location>
        <begin position="650"/>
        <end position="665"/>
    </location>
</feature>
<feature type="region of interest" description="Disordered" evidence="4">
    <location>
        <begin position="447"/>
        <end position="680"/>
    </location>
</feature>
<evidence type="ECO:0000259" key="7">
    <source>
        <dbReference type="Pfam" id="PF12066"/>
    </source>
</evidence>
<keyword evidence="5" id="KW-0472">Membrane</keyword>
<comment type="similarity">
    <text evidence="2">Belongs to the ARS2 family.</text>
</comment>
<comment type="caution">
    <text evidence="8">The sequence shown here is derived from an EMBL/GenBank/DDBJ whole genome shotgun (WGS) entry which is preliminary data.</text>
</comment>
<protein>
    <submittedName>
        <fullName evidence="8">Serrate RNA effector molecule homolog A,Serrate RNA effector molecule homolog B,Serrate RNA effector molecule homolog</fullName>
    </submittedName>
</protein>